<dbReference type="EMBL" id="GBXM01029126">
    <property type="protein sequence ID" value="JAH79451.1"/>
    <property type="molecule type" value="Transcribed_RNA"/>
</dbReference>
<name>A0A0E9VN62_ANGAN</name>
<proteinExistence type="predicted"/>
<dbReference type="AlphaFoldDB" id="A0A0E9VN62"/>
<organism evidence="1">
    <name type="scientific">Anguilla anguilla</name>
    <name type="common">European freshwater eel</name>
    <name type="synonym">Muraena anguilla</name>
    <dbReference type="NCBI Taxonomy" id="7936"/>
    <lineage>
        <taxon>Eukaryota</taxon>
        <taxon>Metazoa</taxon>
        <taxon>Chordata</taxon>
        <taxon>Craniata</taxon>
        <taxon>Vertebrata</taxon>
        <taxon>Euteleostomi</taxon>
        <taxon>Actinopterygii</taxon>
        <taxon>Neopterygii</taxon>
        <taxon>Teleostei</taxon>
        <taxon>Anguilliformes</taxon>
        <taxon>Anguillidae</taxon>
        <taxon>Anguilla</taxon>
    </lineage>
</organism>
<sequence length="44" mass="4844">MEGSKTAEVFFKAESISCRDYPQGTVAYWFVSSQNSPVCSFGTT</sequence>
<evidence type="ECO:0000313" key="1">
    <source>
        <dbReference type="EMBL" id="JAH79451.1"/>
    </source>
</evidence>
<reference evidence="1" key="1">
    <citation type="submission" date="2014-11" db="EMBL/GenBank/DDBJ databases">
        <authorList>
            <person name="Amaro Gonzalez C."/>
        </authorList>
    </citation>
    <scope>NUCLEOTIDE SEQUENCE</scope>
</reference>
<accession>A0A0E9VN62</accession>
<reference evidence="1" key="2">
    <citation type="journal article" date="2015" name="Fish Shellfish Immunol.">
        <title>Early steps in the European eel (Anguilla anguilla)-Vibrio vulnificus interaction in the gills: Role of the RtxA13 toxin.</title>
        <authorList>
            <person name="Callol A."/>
            <person name="Pajuelo D."/>
            <person name="Ebbesson L."/>
            <person name="Teles M."/>
            <person name="MacKenzie S."/>
            <person name="Amaro C."/>
        </authorList>
    </citation>
    <scope>NUCLEOTIDE SEQUENCE</scope>
</reference>
<protein>
    <submittedName>
        <fullName evidence="1">Uncharacterized protein</fullName>
    </submittedName>
</protein>